<dbReference type="GO" id="GO:0005737">
    <property type="term" value="C:cytoplasm"/>
    <property type="evidence" value="ECO:0007669"/>
    <property type="project" value="TreeGrafter"/>
</dbReference>
<dbReference type="Proteomes" id="UP000326396">
    <property type="component" value="Linkage Group LG11"/>
</dbReference>
<sequence length="209" mass="22708">MARVPRIKLGSQGLEVSAQGLGCMGMSAFYGPPRPEPDMINLIHQAISAGVAFLDTSDFYGPKTNEILLGKVKRLQSADHICSRRAGLNVCSLDPSYSQTSKIENEEIVNRCKERKTVMKESVSARNAFAAAHFSCVAALKNTGAAISDYPQGEVEFSDHRHSSFVDASSSKTILPPAPPQPPYDTLFPPLPPLQRAPKSANDMVFQFI</sequence>
<name>A0A5N6PN80_9ASTR</name>
<dbReference type="InterPro" id="IPR023210">
    <property type="entry name" value="NADP_OxRdtase_dom"/>
</dbReference>
<evidence type="ECO:0000313" key="5">
    <source>
        <dbReference type="EMBL" id="KAD6794577.1"/>
    </source>
</evidence>
<evidence type="ECO:0000256" key="1">
    <source>
        <dbReference type="ARBA" id="ARBA00022857"/>
    </source>
</evidence>
<proteinExistence type="predicted"/>
<protein>
    <recommendedName>
        <fullName evidence="7">NADP-dependent oxidoreductase domain-containing protein</fullName>
    </recommendedName>
</protein>
<evidence type="ECO:0000313" key="6">
    <source>
        <dbReference type="Proteomes" id="UP000326396"/>
    </source>
</evidence>
<evidence type="ECO:0000259" key="4">
    <source>
        <dbReference type="Pfam" id="PF04783"/>
    </source>
</evidence>
<evidence type="ECO:0008006" key="7">
    <source>
        <dbReference type="Google" id="ProtNLM"/>
    </source>
</evidence>
<dbReference type="Pfam" id="PF04783">
    <property type="entry name" value="DUF630"/>
    <property type="match status" value="1"/>
</dbReference>
<dbReference type="InterPro" id="IPR050791">
    <property type="entry name" value="Aldo-Keto_reductase"/>
</dbReference>
<evidence type="ECO:0000259" key="3">
    <source>
        <dbReference type="Pfam" id="PF00248"/>
    </source>
</evidence>
<dbReference type="PANTHER" id="PTHR43625:SF40">
    <property type="entry name" value="ALDO-KETO REDUCTASE YAKC [NADP(+)]"/>
    <property type="match status" value="1"/>
</dbReference>
<dbReference type="InterPro" id="IPR036812">
    <property type="entry name" value="NAD(P)_OxRdtase_dom_sf"/>
</dbReference>
<dbReference type="SUPFAM" id="SSF51430">
    <property type="entry name" value="NAD(P)-linked oxidoreductase"/>
    <property type="match status" value="1"/>
</dbReference>
<evidence type="ECO:0000256" key="2">
    <source>
        <dbReference type="ARBA" id="ARBA00023002"/>
    </source>
</evidence>
<dbReference type="PANTHER" id="PTHR43625">
    <property type="entry name" value="AFLATOXIN B1 ALDEHYDE REDUCTASE"/>
    <property type="match status" value="1"/>
</dbReference>
<dbReference type="Pfam" id="PF00248">
    <property type="entry name" value="Aldo_ket_red"/>
    <property type="match status" value="1"/>
</dbReference>
<feature type="domain" description="NADP-dependent oxidoreductase" evidence="3">
    <location>
        <begin position="23"/>
        <end position="74"/>
    </location>
</feature>
<accession>A0A5N6PN80</accession>
<keyword evidence="1" id="KW-0521">NADP</keyword>
<dbReference type="InterPro" id="IPR006868">
    <property type="entry name" value="DUF630"/>
</dbReference>
<dbReference type="OrthoDB" id="37537at2759"/>
<feature type="domain" description="DUF630" evidence="4">
    <location>
        <begin position="100"/>
        <end position="154"/>
    </location>
</feature>
<comment type="caution">
    <text evidence="5">The sequence shown here is derived from an EMBL/GenBank/DDBJ whole genome shotgun (WGS) entry which is preliminary data.</text>
</comment>
<reference evidence="5 6" key="1">
    <citation type="submission" date="2019-05" db="EMBL/GenBank/DDBJ databases">
        <title>Mikania micrantha, genome provides insights into the molecular mechanism of rapid growth.</title>
        <authorList>
            <person name="Liu B."/>
        </authorList>
    </citation>
    <scope>NUCLEOTIDE SEQUENCE [LARGE SCALE GENOMIC DNA]</scope>
    <source>
        <strain evidence="5">NLD-2019</strain>
        <tissue evidence="5">Leaf</tissue>
    </source>
</reference>
<dbReference type="GO" id="GO:0016491">
    <property type="term" value="F:oxidoreductase activity"/>
    <property type="evidence" value="ECO:0007669"/>
    <property type="project" value="UniProtKB-KW"/>
</dbReference>
<keyword evidence="6" id="KW-1185">Reference proteome</keyword>
<dbReference type="AlphaFoldDB" id="A0A5N6PN80"/>
<organism evidence="5 6">
    <name type="scientific">Mikania micrantha</name>
    <name type="common">bitter vine</name>
    <dbReference type="NCBI Taxonomy" id="192012"/>
    <lineage>
        <taxon>Eukaryota</taxon>
        <taxon>Viridiplantae</taxon>
        <taxon>Streptophyta</taxon>
        <taxon>Embryophyta</taxon>
        <taxon>Tracheophyta</taxon>
        <taxon>Spermatophyta</taxon>
        <taxon>Magnoliopsida</taxon>
        <taxon>eudicotyledons</taxon>
        <taxon>Gunneridae</taxon>
        <taxon>Pentapetalae</taxon>
        <taxon>asterids</taxon>
        <taxon>campanulids</taxon>
        <taxon>Asterales</taxon>
        <taxon>Asteraceae</taxon>
        <taxon>Asteroideae</taxon>
        <taxon>Heliantheae alliance</taxon>
        <taxon>Eupatorieae</taxon>
        <taxon>Mikania</taxon>
    </lineage>
</organism>
<dbReference type="EMBL" id="SZYD01000003">
    <property type="protein sequence ID" value="KAD6794577.1"/>
    <property type="molecule type" value="Genomic_DNA"/>
</dbReference>
<keyword evidence="2" id="KW-0560">Oxidoreductase</keyword>
<dbReference type="Gene3D" id="3.20.20.100">
    <property type="entry name" value="NADP-dependent oxidoreductase domain"/>
    <property type="match status" value="1"/>
</dbReference>
<gene>
    <name evidence="5" type="ORF">E3N88_05473</name>
</gene>